<protein>
    <submittedName>
        <fullName evidence="1">Uncharacterized protein</fullName>
    </submittedName>
</protein>
<sequence length="69" mass="7883">MTCLSVLDLLNSFWSREEWLLGLEFLGFQILVCSSSKSFSISPKNTTITQENRMFVYMKAKGASERKSP</sequence>
<evidence type="ECO:0000313" key="1">
    <source>
        <dbReference type="EMBL" id="KAI3789328.1"/>
    </source>
</evidence>
<reference evidence="1 2" key="2">
    <citation type="journal article" date="2022" name="Mol. Ecol. Resour.">
        <title>The genomes of chicory, endive, great burdock and yacon provide insights into Asteraceae paleo-polyploidization history and plant inulin production.</title>
        <authorList>
            <person name="Fan W."/>
            <person name="Wang S."/>
            <person name="Wang H."/>
            <person name="Wang A."/>
            <person name="Jiang F."/>
            <person name="Liu H."/>
            <person name="Zhao H."/>
            <person name="Xu D."/>
            <person name="Zhang Y."/>
        </authorList>
    </citation>
    <scope>NUCLEOTIDE SEQUENCE [LARGE SCALE GENOMIC DNA]</scope>
    <source>
        <strain evidence="2">cv. Punajuju</strain>
        <tissue evidence="1">Leaves</tissue>
    </source>
</reference>
<proteinExistence type="predicted"/>
<dbReference type="Proteomes" id="UP001055811">
    <property type="component" value="Linkage Group LG01"/>
</dbReference>
<keyword evidence="2" id="KW-1185">Reference proteome</keyword>
<reference evidence="2" key="1">
    <citation type="journal article" date="2022" name="Mol. Ecol. Resour.">
        <title>The genomes of chicory, endive, great burdock and yacon provide insights into Asteraceae palaeo-polyploidization history and plant inulin production.</title>
        <authorList>
            <person name="Fan W."/>
            <person name="Wang S."/>
            <person name="Wang H."/>
            <person name="Wang A."/>
            <person name="Jiang F."/>
            <person name="Liu H."/>
            <person name="Zhao H."/>
            <person name="Xu D."/>
            <person name="Zhang Y."/>
        </authorList>
    </citation>
    <scope>NUCLEOTIDE SEQUENCE [LARGE SCALE GENOMIC DNA]</scope>
    <source>
        <strain evidence="2">cv. Punajuju</strain>
    </source>
</reference>
<gene>
    <name evidence="1" type="ORF">L2E82_02121</name>
</gene>
<comment type="caution">
    <text evidence="1">The sequence shown here is derived from an EMBL/GenBank/DDBJ whole genome shotgun (WGS) entry which is preliminary data.</text>
</comment>
<evidence type="ECO:0000313" key="2">
    <source>
        <dbReference type="Proteomes" id="UP001055811"/>
    </source>
</evidence>
<dbReference type="EMBL" id="CM042009">
    <property type="protein sequence ID" value="KAI3789328.1"/>
    <property type="molecule type" value="Genomic_DNA"/>
</dbReference>
<organism evidence="1 2">
    <name type="scientific">Cichorium intybus</name>
    <name type="common">Chicory</name>
    <dbReference type="NCBI Taxonomy" id="13427"/>
    <lineage>
        <taxon>Eukaryota</taxon>
        <taxon>Viridiplantae</taxon>
        <taxon>Streptophyta</taxon>
        <taxon>Embryophyta</taxon>
        <taxon>Tracheophyta</taxon>
        <taxon>Spermatophyta</taxon>
        <taxon>Magnoliopsida</taxon>
        <taxon>eudicotyledons</taxon>
        <taxon>Gunneridae</taxon>
        <taxon>Pentapetalae</taxon>
        <taxon>asterids</taxon>
        <taxon>campanulids</taxon>
        <taxon>Asterales</taxon>
        <taxon>Asteraceae</taxon>
        <taxon>Cichorioideae</taxon>
        <taxon>Cichorieae</taxon>
        <taxon>Cichoriinae</taxon>
        <taxon>Cichorium</taxon>
    </lineage>
</organism>
<accession>A0ACB9H1K4</accession>
<name>A0ACB9H1K4_CICIN</name>